<proteinExistence type="predicted"/>
<reference evidence="1 2" key="1">
    <citation type="submission" date="2023-03" db="EMBL/GenBank/DDBJ databases">
        <title>High recombination rates correlate with genetic variation in Cardiocondyla obscurior ants.</title>
        <authorList>
            <person name="Errbii M."/>
        </authorList>
    </citation>
    <scope>NUCLEOTIDE SEQUENCE [LARGE SCALE GENOMIC DNA]</scope>
    <source>
        <strain evidence="1">Alpha-2009</strain>
        <tissue evidence="1">Whole body</tissue>
    </source>
</reference>
<organism evidence="1 2">
    <name type="scientific">Cardiocondyla obscurior</name>
    <dbReference type="NCBI Taxonomy" id="286306"/>
    <lineage>
        <taxon>Eukaryota</taxon>
        <taxon>Metazoa</taxon>
        <taxon>Ecdysozoa</taxon>
        <taxon>Arthropoda</taxon>
        <taxon>Hexapoda</taxon>
        <taxon>Insecta</taxon>
        <taxon>Pterygota</taxon>
        <taxon>Neoptera</taxon>
        <taxon>Endopterygota</taxon>
        <taxon>Hymenoptera</taxon>
        <taxon>Apocrita</taxon>
        <taxon>Aculeata</taxon>
        <taxon>Formicoidea</taxon>
        <taxon>Formicidae</taxon>
        <taxon>Myrmicinae</taxon>
        <taxon>Cardiocondyla</taxon>
    </lineage>
</organism>
<dbReference type="AlphaFoldDB" id="A0AAW2E7N5"/>
<sequence>MSLFAYYNFLTYKRNWCTLDNLNPDVACRACDPRLRNEKNNVLIFIFKLAFLNNFNCVTREKKKTNIPLLTRTSFLQGRISLQWKTSTHIRIKN</sequence>
<gene>
    <name evidence="1" type="ORF">PUN28_019827</name>
</gene>
<accession>A0AAW2E7N5</accession>
<evidence type="ECO:0000313" key="2">
    <source>
        <dbReference type="Proteomes" id="UP001430953"/>
    </source>
</evidence>
<dbReference type="EMBL" id="JADYXP020000027">
    <property type="protein sequence ID" value="KAL0099688.1"/>
    <property type="molecule type" value="Genomic_DNA"/>
</dbReference>
<protein>
    <submittedName>
        <fullName evidence="1">Uncharacterized protein</fullName>
    </submittedName>
</protein>
<dbReference type="Proteomes" id="UP001430953">
    <property type="component" value="Unassembled WGS sequence"/>
</dbReference>
<evidence type="ECO:0000313" key="1">
    <source>
        <dbReference type="EMBL" id="KAL0099688.1"/>
    </source>
</evidence>
<comment type="caution">
    <text evidence="1">The sequence shown here is derived from an EMBL/GenBank/DDBJ whole genome shotgun (WGS) entry which is preliminary data.</text>
</comment>
<name>A0AAW2E7N5_9HYME</name>
<keyword evidence="2" id="KW-1185">Reference proteome</keyword>